<dbReference type="Pfam" id="PF02653">
    <property type="entry name" value="BPD_transp_2"/>
    <property type="match status" value="1"/>
</dbReference>
<dbReference type="AlphaFoldDB" id="A0A853BA08"/>
<protein>
    <submittedName>
        <fullName evidence="7">Ribose transport system permease protein</fullName>
    </submittedName>
</protein>
<feature type="transmembrane region" description="Helical" evidence="6">
    <location>
        <begin position="135"/>
        <end position="153"/>
    </location>
</feature>
<evidence type="ECO:0000313" key="7">
    <source>
        <dbReference type="EMBL" id="NYI92193.1"/>
    </source>
</evidence>
<name>A0A853BA08_9PSEU</name>
<keyword evidence="5 6" id="KW-0472">Membrane</keyword>
<feature type="transmembrane region" description="Helical" evidence="6">
    <location>
        <begin position="173"/>
        <end position="194"/>
    </location>
</feature>
<comment type="subcellular location">
    <subcellularLocation>
        <location evidence="1">Cell membrane</location>
        <topology evidence="1">Multi-pass membrane protein</topology>
    </subcellularLocation>
</comment>
<dbReference type="PANTHER" id="PTHR32196">
    <property type="entry name" value="ABC TRANSPORTER PERMEASE PROTEIN YPHD-RELATED-RELATED"/>
    <property type="match status" value="1"/>
</dbReference>
<dbReference type="InterPro" id="IPR001851">
    <property type="entry name" value="ABC_transp_permease"/>
</dbReference>
<keyword evidence="2" id="KW-1003">Cell membrane</keyword>
<dbReference type="GO" id="GO:0022857">
    <property type="term" value="F:transmembrane transporter activity"/>
    <property type="evidence" value="ECO:0007669"/>
    <property type="project" value="InterPro"/>
</dbReference>
<feature type="transmembrane region" description="Helical" evidence="6">
    <location>
        <begin position="29"/>
        <end position="49"/>
    </location>
</feature>
<evidence type="ECO:0000256" key="3">
    <source>
        <dbReference type="ARBA" id="ARBA00022692"/>
    </source>
</evidence>
<dbReference type="Proteomes" id="UP000549616">
    <property type="component" value="Unassembled WGS sequence"/>
</dbReference>
<reference evidence="7 8" key="1">
    <citation type="submission" date="2020-07" db="EMBL/GenBank/DDBJ databases">
        <title>Sequencing the genomes of 1000 actinobacteria strains.</title>
        <authorList>
            <person name="Klenk H.-P."/>
        </authorList>
    </citation>
    <scope>NUCLEOTIDE SEQUENCE [LARGE SCALE GENOMIC DNA]</scope>
    <source>
        <strain evidence="7 8">DSM 104006</strain>
    </source>
</reference>
<evidence type="ECO:0000313" key="8">
    <source>
        <dbReference type="Proteomes" id="UP000549616"/>
    </source>
</evidence>
<feature type="transmembrane region" description="Helical" evidence="6">
    <location>
        <begin position="100"/>
        <end position="128"/>
    </location>
</feature>
<organism evidence="7 8">
    <name type="scientific">Amycolatopsis endophytica</name>
    <dbReference type="NCBI Taxonomy" id="860233"/>
    <lineage>
        <taxon>Bacteria</taxon>
        <taxon>Bacillati</taxon>
        <taxon>Actinomycetota</taxon>
        <taxon>Actinomycetes</taxon>
        <taxon>Pseudonocardiales</taxon>
        <taxon>Pseudonocardiaceae</taxon>
        <taxon>Amycolatopsis</taxon>
    </lineage>
</organism>
<keyword evidence="8" id="KW-1185">Reference proteome</keyword>
<feature type="transmembrane region" description="Helical" evidence="6">
    <location>
        <begin position="223"/>
        <end position="243"/>
    </location>
</feature>
<gene>
    <name evidence="7" type="ORF">HNR02_005568</name>
</gene>
<accession>A0A853BA08</accession>
<dbReference type="EMBL" id="JACCFK010000002">
    <property type="protein sequence ID" value="NYI92193.1"/>
    <property type="molecule type" value="Genomic_DNA"/>
</dbReference>
<evidence type="ECO:0000256" key="5">
    <source>
        <dbReference type="ARBA" id="ARBA00023136"/>
    </source>
</evidence>
<feature type="transmembrane region" description="Helical" evidence="6">
    <location>
        <begin position="304"/>
        <end position="320"/>
    </location>
</feature>
<sequence>MALVVRERDLGEPPPRIVGWREAVGREGGGLVVLVILFGALALATDSFLTSGNLANLSRQWAVFGIIAIGELLVILTKGIDLSVGSVVGLSGAVAAQLLVAGFPIPLAVLCAAAAGAVVGVVNGVLVAYAKLPPFIVTLGMMGAARGLVLVITNANTIQPLPDGFASIANDTVWGIPNLFLITVVMILLAGFLLRRTVFGRYVYAAGSNAESARLAGVPVPRVLVTVYALSGLLAGIGGILLASRLDAGVPTMGETYELDAIAACVIGGASLFGAKGSALGAAAGALITSTLNNGGNLLGINSFYLRIAIGVLILLAVAFDQLQGRLSARGTTAAPEPDPPPR</sequence>
<feature type="transmembrane region" description="Helical" evidence="6">
    <location>
        <begin position="61"/>
        <end position="80"/>
    </location>
</feature>
<proteinExistence type="predicted"/>
<dbReference type="CDD" id="cd06579">
    <property type="entry name" value="TM_PBP1_transp_AraH_like"/>
    <property type="match status" value="1"/>
</dbReference>
<evidence type="ECO:0000256" key="6">
    <source>
        <dbReference type="SAM" id="Phobius"/>
    </source>
</evidence>
<evidence type="ECO:0000256" key="1">
    <source>
        <dbReference type="ARBA" id="ARBA00004651"/>
    </source>
</evidence>
<evidence type="ECO:0000256" key="4">
    <source>
        <dbReference type="ARBA" id="ARBA00022989"/>
    </source>
</evidence>
<comment type="caution">
    <text evidence="7">The sequence shown here is derived from an EMBL/GenBank/DDBJ whole genome shotgun (WGS) entry which is preliminary data.</text>
</comment>
<dbReference type="GO" id="GO:0005886">
    <property type="term" value="C:plasma membrane"/>
    <property type="evidence" value="ECO:0007669"/>
    <property type="project" value="UniProtKB-SubCell"/>
</dbReference>
<keyword evidence="3 6" id="KW-0812">Transmembrane</keyword>
<keyword evidence="4 6" id="KW-1133">Transmembrane helix</keyword>
<evidence type="ECO:0000256" key="2">
    <source>
        <dbReference type="ARBA" id="ARBA00022475"/>
    </source>
</evidence>
<dbReference type="RefSeq" id="WP_179776460.1">
    <property type="nucleotide sequence ID" value="NZ_JACCFK010000002.1"/>
</dbReference>